<evidence type="ECO:0000313" key="3">
    <source>
        <dbReference type="Proteomes" id="UP000000496"/>
    </source>
</evidence>
<reference evidence="2 3" key="2">
    <citation type="journal article" date="2011" name="Mol. Biol. Evol.">
        <title>Unity in variety--the pan-genome of the Chlamydiae.</title>
        <authorList>
            <person name="Collingro A."/>
            <person name="Tischler P."/>
            <person name="Weinmaier T."/>
            <person name="Penz T."/>
            <person name="Heinz E."/>
            <person name="Brunham R.C."/>
            <person name="Read T.D."/>
            <person name="Bavoil P.M."/>
            <person name="Sachse K."/>
            <person name="Kahane S."/>
            <person name="Friedman M.G."/>
            <person name="Rattei T."/>
            <person name="Myers G.S."/>
            <person name="Horn M."/>
        </authorList>
    </citation>
    <scope>NUCLEOTIDE SEQUENCE [LARGE SCALE GENOMIC DNA]</scope>
    <source>
        <strain evidence="3">ATCC VR-1471 / Z</strain>
    </source>
</reference>
<proteinExistence type="predicted"/>
<organism evidence="2 3">
    <name type="scientific">Simkania negevensis (strain ATCC VR-1471 / DSM 27360 / Z)</name>
    <dbReference type="NCBI Taxonomy" id="331113"/>
    <lineage>
        <taxon>Bacteria</taxon>
        <taxon>Pseudomonadati</taxon>
        <taxon>Chlamydiota</taxon>
        <taxon>Chlamydiia</taxon>
        <taxon>Parachlamydiales</taxon>
        <taxon>Simkaniaceae</taxon>
        <taxon>Simkania</taxon>
    </lineage>
</organism>
<dbReference type="STRING" id="331113.SNE_A14670"/>
<feature type="compositionally biased region" description="Polar residues" evidence="1">
    <location>
        <begin position="10"/>
        <end position="29"/>
    </location>
</feature>
<dbReference type="AlphaFoldDB" id="F8L929"/>
<reference key="1">
    <citation type="journal article" date="2011" name="Mol. Biol. Evol.">
        <title>Unity in variety -- the pan-genome of the Chlamydiae.</title>
        <authorList>
            <person name="Collingro A."/>
            <person name="Tischler P."/>
            <person name="Weinmaier T."/>
            <person name="Penz T."/>
            <person name="Heinz E."/>
            <person name="Brunham R.C."/>
            <person name="Read T.D."/>
            <person name="Bavoil P.M."/>
            <person name="Sachse K."/>
            <person name="Kahane S."/>
            <person name="Friedman M.G."/>
            <person name="Rattei T."/>
            <person name="Myers G.S.A."/>
            <person name="Horn M."/>
        </authorList>
    </citation>
    <scope>NUCLEOTIDE SEQUENCE</scope>
    <source>
        <strain>Z</strain>
    </source>
</reference>
<dbReference type="EMBL" id="FR872582">
    <property type="protein sequence ID" value="CCB89344.1"/>
    <property type="molecule type" value="Genomic_DNA"/>
</dbReference>
<dbReference type="HOGENOM" id="CLU_737495_0_0_0"/>
<protein>
    <submittedName>
        <fullName evidence="2">Uncharacterized protein</fullName>
    </submittedName>
</protein>
<feature type="region of interest" description="Disordered" evidence="1">
    <location>
        <begin position="1"/>
        <end position="33"/>
    </location>
</feature>
<dbReference type="Proteomes" id="UP000000496">
    <property type="component" value="Chromosome gsn.131"/>
</dbReference>
<sequence length="375" mass="41904">MEKRGDRRSMSTTSTQNPIKLDSSESSPLIRSDRESSQWVDTANNVVSFFANGFTSFAQFFVSAYEFLCELWTGRDDGIGAVAIAGDEDLLKAIDDISMIAEKMSVNALNVFAKDHQGEAIVVLTENQSIISSHDQIRELLPNAVGEAIRDQKRFVFIPLIIEGESQLISIDLVARIINAPGKLTPVISSTILENLSFAIGSKLLPHTATFYQALVSHDEITYPMAEQLQNEFPEEECGIGKAFLVAFGFKSLKRLKYILDNFDSTTQTIPNLQQNLGAKFSGIPRQVSDSIREILELKSHEYSKSQQLVDLLNKEVTVWLATSIEDYQQQVKSDFKERIQQKGIEMTPFKCSVAYGPLRDSKAQALSSELNRLF</sequence>
<dbReference type="KEGG" id="sng:SNE_A14670"/>
<gene>
    <name evidence="2" type="ordered locus">SNE_A14670</name>
</gene>
<keyword evidence="3" id="KW-1185">Reference proteome</keyword>
<evidence type="ECO:0000256" key="1">
    <source>
        <dbReference type="SAM" id="MobiDB-lite"/>
    </source>
</evidence>
<name>F8L929_SIMNZ</name>
<accession>F8L929</accession>
<evidence type="ECO:0000313" key="2">
    <source>
        <dbReference type="EMBL" id="CCB89344.1"/>
    </source>
</evidence>